<name>A0A0P1B9B3_9BASI</name>
<protein>
    <submittedName>
        <fullName evidence="2">Uncharacterized protein</fullName>
    </submittedName>
</protein>
<organism evidence="2 3">
    <name type="scientific">Ceraceosorus bombacis</name>
    <dbReference type="NCBI Taxonomy" id="401625"/>
    <lineage>
        <taxon>Eukaryota</taxon>
        <taxon>Fungi</taxon>
        <taxon>Dikarya</taxon>
        <taxon>Basidiomycota</taxon>
        <taxon>Ustilaginomycotina</taxon>
        <taxon>Exobasidiomycetes</taxon>
        <taxon>Ceraceosorales</taxon>
        <taxon>Ceraceosoraceae</taxon>
        <taxon>Ceraceosorus</taxon>
    </lineage>
</organism>
<evidence type="ECO:0000313" key="3">
    <source>
        <dbReference type="Proteomes" id="UP000054845"/>
    </source>
</evidence>
<proteinExistence type="predicted"/>
<evidence type="ECO:0000256" key="1">
    <source>
        <dbReference type="SAM" id="MobiDB-lite"/>
    </source>
</evidence>
<feature type="region of interest" description="Disordered" evidence="1">
    <location>
        <begin position="60"/>
        <end position="99"/>
    </location>
</feature>
<reference evidence="2 3" key="1">
    <citation type="submission" date="2014-09" db="EMBL/GenBank/DDBJ databases">
        <authorList>
            <person name="Magalhaes I.L.F."/>
            <person name="Oliveira U."/>
            <person name="Santos F.R."/>
            <person name="Vidigal T.H.D.A."/>
            <person name="Brescovit A.D."/>
            <person name="Santos A.J."/>
        </authorList>
    </citation>
    <scope>NUCLEOTIDE SEQUENCE [LARGE SCALE GENOMIC DNA]</scope>
</reference>
<dbReference type="EMBL" id="CCYA01000173">
    <property type="protein sequence ID" value="CEH12609.1"/>
    <property type="molecule type" value="Genomic_DNA"/>
</dbReference>
<dbReference type="AlphaFoldDB" id="A0A0P1B9B3"/>
<accession>A0A0P1B9B3</accession>
<evidence type="ECO:0000313" key="2">
    <source>
        <dbReference type="EMBL" id="CEH12609.1"/>
    </source>
</evidence>
<dbReference type="Proteomes" id="UP000054845">
    <property type="component" value="Unassembled WGS sequence"/>
</dbReference>
<sequence>MLWRAPEQAAMAPYRINGHPQHPSPATVTWCSSAPHFTHHARRRVDDEQRVTNAGPALVYTHCSTQPSPTSGMVRMAQRSNGTRSLPLPTLTRCRHHRE</sequence>
<keyword evidence="3" id="KW-1185">Reference proteome</keyword>
<feature type="compositionally biased region" description="Polar residues" evidence="1">
    <location>
        <begin position="62"/>
        <end position="71"/>
    </location>
</feature>